<accession>A0A9J6QR12</accession>
<keyword evidence="8" id="KW-0902">Two-component regulatory system</keyword>
<protein>
    <recommendedName>
        <fullName evidence="2">histidine kinase</fullName>
        <ecNumber evidence="2">2.7.13.3</ecNumber>
    </recommendedName>
</protein>
<dbReference type="Gene3D" id="3.30.565.10">
    <property type="entry name" value="Histidine kinase-like ATPase, C-terminal domain"/>
    <property type="match status" value="1"/>
</dbReference>
<evidence type="ECO:0000256" key="7">
    <source>
        <dbReference type="ARBA" id="ARBA00022840"/>
    </source>
</evidence>
<dbReference type="Gene3D" id="3.30.450.20">
    <property type="entry name" value="PAS domain"/>
    <property type="match status" value="1"/>
</dbReference>
<feature type="domain" description="Histidine kinase" evidence="10">
    <location>
        <begin position="359"/>
        <end position="578"/>
    </location>
</feature>
<dbReference type="Pfam" id="PF22673">
    <property type="entry name" value="MCP-like_PDC_1"/>
    <property type="match status" value="1"/>
</dbReference>
<keyword evidence="9" id="KW-1133">Transmembrane helix</keyword>
<dbReference type="InterPro" id="IPR003594">
    <property type="entry name" value="HATPase_dom"/>
</dbReference>
<dbReference type="SMART" id="SM00387">
    <property type="entry name" value="HATPase_c"/>
    <property type="match status" value="1"/>
</dbReference>
<dbReference type="RefSeq" id="WP_253020907.1">
    <property type="nucleotide sequence ID" value="NZ_JAOSHN010000006.1"/>
</dbReference>
<keyword evidence="3" id="KW-0597">Phosphoprotein</keyword>
<name>A0A9J6QR12_9FIRM</name>
<keyword evidence="7" id="KW-0067">ATP-binding</keyword>
<keyword evidence="12" id="KW-1185">Reference proteome</keyword>
<evidence type="ECO:0000256" key="9">
    <source>
        <dbReference type="SAM" id="Phobius"/>
    </source>
</evidence>
<keyword evidence="5" id="KW-0547">Nucleotide-binding</keyword>
<dbReference type="PROSITE" id="PS50109">
    <property type="entry name" value="HIS_KIN"/>
    <property type="match status" value="1"/>
</dbReference>
<dbReference type="PANTHER" id="PTHR43065">
    <property type="entry name" value="SENSOR HISTIDINE KINASE"/>
    <property type="match status" value="1"/>
</dbReference>
<sequence length="579" mass="65612">MKKIFKRVVILIILGALLIALPIEIIGLIRNQNAFEKEAKDKIEYATKSAGTDLDVVINSMSSLVNMMQSIVQVTFSHENYIDDYDTFLRLKHQAGDILKQSLSNTEHLSGLYVTFSPQLHSSMEEVWYAYKDGRVVPIDARMYAPSWLVEGNPRVNYYFDAIKNGDYWGAPDYESSLDEYMLTHTKSVYDSDGNLIGIVGSDMLMSEVDDILKAIKLYSDSQIILFDAKLNFCASSDNVKNPAKFYAPLVSQIASLGADQEPVWYTSSDGKKHIAAYTTLNNGWILATTQTVATVMTPATETRTTLMITMFVTVSIIVVIAILLIKRFYGPVVKSAQQNEILLINQSRQAKLGEMIGNISHQCKQPLNNINIDISNMKDDYDAGELTWERFKEYETKMRENVSIMSSTITDFADFLKPDRRKERFFIKDSVEKALSIMREKLVINEINIMNEVDPELTIINYRNEFIQCIFNILENARDGAILSEIKPRIIKIDSDQRDTAQWKIISLRIFNSGGAIPKESSDKIFLPYYSTKEKDGGSGIGLYLAKQIIESHFGGEIGFRNEKAGVTFIITMKERKQ</sequence>
<dbReference type="EC" id="2.7.13.3" evidence="2"/>
<dbReference type="InterPro" id="IPR003661">
    <property type="entry name" value="HisK_dim/P_dom"/>
</dbReference>
<dbReference type="PRINTS" id="PR00344">
    <property type="entry name" value="BCTRLSENSOR"/>
</dbReference>
<dbReference type="Pfam" id="PF02518">
    <property type="entry name" value="HATPase_c"/>
    <property type="match status" value="1"/>
</dbReference>
<dbReference type="PANTHER" id="PTHR43065:SF10">
    <property type="entry name" value="PEROXIDE STRESS-ACTIVATED HISTIDINE KINASE MAK3"/>
    <property type="match status" value="1"/>
</dbReference>
<evidence type="ECO:0000256" key="1">
    <source>
        <dbReference type="ARBA" id="ARBA00000085"/>
    </source>
</evidence>
<evidence type="ECO:0000256" key="6">
    <source>
        <dbReference type="ARBA" id="ARBA00022777"/>
    </source>
</evidence>
<organism evidence="11 12">
    <name type="scientific">Hominibacterium faecale</name>
    <dbReference type="NCBI Taxonomy" id="2839743"/>
    <lineage>
        <taxon>Bacteria</taxon>
        <taxon>Bacillati</taxon>
        <taxon>Bacillota</taxon>
        <taxon>Clostridia</taxon>
        <taxon>Peptostreptococcales</taxon>
        <taxon>Anaerovoracaceae</taxon>
        <taxon>Hominibacterium</taxon>
    </lineage>
</organism>
<evidence type="ECO:0000313" key="12">
    <source>
        <dbReference type="Proteomes" id="UP001065549"/>
    </source>
</evidence>
<dbReference type="CDD" id="cd18774">
    <property type="entry name" value="PDC2_HK_sensor"/>
    <property type="match status" value="1"/>
</dbReference>
<evidence type="ECO:0000259" key="10">
    <source>
        <dbReference type="PROSITE" id="PS50109"/>
    </source>
</evidence>
<comment type="caution">
    <text evidence="11">The sequence shown here is derived from an EMBL/GenBank/DDBJ whole genome shotgun (WGS) entry which is preliminary data.</text>
</comment>
<dbReference type="InterPro" id="IPR004358">
    <property type="entry name" value="Sig_transdc_His_kin-like_C"/>
</dbReference>
<dbReference type="Gene3D" id="1.10.287.130">
    <property type="match status" value="1"/>
</dbReference>
<proteinExistence type="predicted"/>
<dbReference type="AlphaFoldDB" id="A0A9J6QR12"/>
<evidence type="ECO:0000256" key="4">
    <source>
        <dbReference type="ARBA" id="ARBA00022679"/>
    </source>
</evidence>
<dbReference type="CDD" id="cd00082">
    <property type="entry name" value="HisKA"/>
    <property type="match status" value="1"/>
</dbReference>
<dbReference type="SUPFAM" id="SSF55874">
    <property type="entry name" value="ATPase domain of HSP90 chaperone/DNA topoisomerase II/histidine kinase"/>
    <property type="match status" value="1"/>
</dbReference>
<keyword evidence="6 11" id="KW-0418">Kinase</keyword>
<dbReference type="GO" id="GO:0005524">
    <property type="term" value="F:ATP binding"/>
    <property type="evidence" value="ECO:0007669"/>
    <property type="project" value="UniProtKB-KW"/>
</dbReference>
<feature type="transmembrane region" description="Helical" evidence="9">
    <location>
        <begin position="307"/>
        <end position="326"/>
    </location>
</feature>
<evidence type="ECO:0000256" key="2">
    <source>
        <dbReference type="ARBA" id="ARBA00012438"/>
    </source>
</evidence>
<keyword evidence="9" id="KW-0472">Membrane</keyword>
<dbReference type="InterPro" id="IPR036890">
    <property type="entry name" value="HATPase_C_sf"/>
</dbReference>
<reference evidence="11" key="1">
    <citation type="submission" date="2022-09" db="EMBL/GenBank/DDBJ databases">
        <title>Culturomic study of gut microbiota in children with autism spectrum disorder.</title>
        <authorList>
            <person name="Efimov B.A."/>
            <person name="Chaplin A.V."/>
            <person name="Sokolova S.R."/>
            <person name="Pikina A.P."/>
            <person name="Korzhanova M."/>
            <person name="Belova V."/>
            <person name="Korostin D."/>
        </authorList>
    </citation>
    <scope>NUCLEOTIDE SEQUENCE</scope>
    <source>
        <strain evidence="11">ASD5510</strain>
    </source>
</reference>
<dbReference type="InterPro" id="IPR036097">
    <property type="entry name" value="HisK_dim/P_sf"/>
</dbReference>
<dbReference type="Proteomes" id="UP001065549">
    <property type="component" value="Unassembled WGS sequence"/>
</dbReference>
<keyword evidence="4" id="KW-0808">Transferase</keyword>
<evidence type="ECO:0000313" key="11">
    <source>
        <dbReference type="EMBL" id="MCU7379681.1"/>
    </source>
</evidence>
<evidence type="ECO:0000256" key="3">
    <source>
        <dbReference type="ARBA" id="ARBA00022553"/>
    </source>
</evidence>
<dbReference type="EMBL" id="JAOSHN010000006">
    <property type="protein sequence ID" value="MCU7379681.1"/>
    <property type="molecule type" value="Genomic_DNA"/>
</dbReference>
<dbReference type="SUPFAM" id="SSF47384">
    <property type="entry name" value="Homodimeric domain of signal transducing histidine kinase"/>
    <property type="match status" value="1"/>
</dbReference>
<dbReference type="InterPro" id="IPR005467">
    <property type="entry name" value="His_kinase_dom"/>
</dbReference>
<comment type="catalytic activity">
    <reaction evidence="1">
        <text>ATP + protein L-histidine = ADP + protein N-phospho-L-histidine.</text>
        <dbReference type="EC" id="2.7.13.3"/>
    </reaction>
</comment>
<gene>
    <name evidence="11" type="ORF">OBO34_15150</name>
</gene>
<evidence type="ECO:0000256" key="8">
    <source>
        <dbReference type="ARBA" id="ARBA00023012"/>
    </source>
</evidence>
<dbReference type="GO" id="GO:0000155">
    <property type="term" value="F:phosphorelay sensor kinase activity"/>
    <property type="evidence" value="ECO:0007669"/>
    <property type="project" value="InterPro"/>
</dbReference>
<evidence type="ECO:0000256" key="5">
    <source>
        <dbReference type="ARBA" id="ARBA00022741"/>
    </source>
</evidence>
<keyword evidence="9" id="KW-0812">Transmembrane</keyword>